<dbReference type="Pfam" id="PF00126">
    <property type="entry name" value="HTH_1"/>
    <property type="match status" value="1"/>
</dbReference>
<dbReference type="InterPro" id="IPR036390">
    <property type="entry name" value="WH_DNA-bd_sf"/>
</dbReference>
<feature type="domain" description="HTH lysR-type" evidence="5">
    <location>
        <begin position="2"/>
        <end position="59"/>
    </location>
</feature>
<dbReference type="EMBL" id="BMXR01000007">
    <property type="protein sequence ID" value="GGX59466.1"/>
    <property type="molecule type" value="Genomic_DNA"/>
</dbReference>
<dbReference type="Pfam" id="PF03466">
    <property type="entry name" value="LysR_substrate"/>
    <property type="match status" value="1"/>
</dbReference>
<dbReference type="PROSITE" id="PS50931">
    <property type="entry name" value="HTH_LYSR"/>
    <property type="match status" value="1"/>
</dbReference>
<evidence type="ECO:0000313" key="6">
    <source>
        <dbReference type="EMBL" id="GGX59466.1"/>
    </source>
</evidence>
<keyword evidence="7" id="KW-1185">Reference proteome</keyword>
<dbReference type="InterPro" id="IPR005119">
    <property type="entry name" value="LysR_subst-bd"/>
</dbReference>
<evidence type="ECO:0000256" key="4">
    <source>
        <dbReference type="ARBA" id="ARBA00023163"/>
    </source>
</evidence>
<dbReference type="Gene3D" id="3.40.190.290">
    <property type="match status" value="1"/>
</dbReference>
<evidence type="ECO:0000256" key="2">
    <source>
        <dbReference type="ARBA" id="ARBA00023015"/>
    </source>
</evidence>
<dbReference type="Proteomes" id="UP000626148">
    <property type="component" value="Unassembled WGS sequence"/>
</dbReference>
<dbReference type="PANTHER" id="PTHR30537:SF5">
    <property type="entry name" value="HTH-TYPE TRANSCRIPTIONAL ACTIVATOR TTDR-RELATED"/>
    <property type="match status" value="1"/>
</dbReference>
<keyword evidence="4" id="KW-0804">Transcription</keyword>
<accession>A0A918NDA2</accession>
<dbReference type="InterPro" id="IPR058163">
    <property type="entry name" value="LysR-type_TF_proteobact-type"/>
</dbReference>
<dbReference type="SUPFAM" id="SSF46785">
    <property type="entry name" value="Winged helix' DNA-binding domain"/>
    <property type="match status" value="1"/>
</dbReference>
<name>A0A918NDA2_9GAMM</name>
<sequence>MFKIDWLQSFVRVADTRSFSEAARRSGLTAMAISKHIARLESELGEPLFERSTRVVRLTEFGGLFLERAEHLLREQAALADWVHSRHEEPSGVLKVMGMESALLALVVPHVSAFHERYPRIELHIDSVNELVDPVTRPFDIAWGVGRYLGDLHPGLVRRRLMTTDYGVFASPDYLQRYGVPNHPGELVDSHHRVLPQLHDEPNNFLIINDTGITGGDFPVCYLDAPVKTSAGHLELCIQGMGLMNASSDLPDVRRAVAAGRIVPVLEEYWFRSMDIYIYTHQVRQRQPKVDAFLAFFQERIGVLGQPAVEPD</sequence>
<keyword evidence="3" id="KW-0238">DNA-binding</keyword>
<dbReference type="InterPro" id="IPR036388">
    <property type="entry name" value="WH-like_DNA-bd_sf"/>
</dbReference>
<dbReference type="AlphaFoldDB" id="A0A918NDA2"/>
<evidence type="ECO:0000259" key="5">
    <source>
        <dbReference type="PROSITE" id="PS50931"/>
    </source>
</evidence>
<dbReference type="PRINTS" id="PR00039">
    <property type="entry name" value="HTHLYSR"/>
</dbReference>
<gene>
    <name evidence="6" type="ORF">GCM10007392_29240</name>
</gene>
<comment type="similarity">
    <text evidence="1">Belongs to the LysR transcriptional regulatory family.</text>
</comment>
<reference evidence="6" key="2">
    <citation type="submission" date="2020-09" db="EMBL/GenBank/DDBJ databases">
        <authorList>
            <person name="Sun Q."/>
            <person name="Kim S."/>
        </authorList>
    </citation>
    <scope>NUCLEOTIDE SEQUENCE</scope>
    <source>
        <strain evidence="6">KCTC 22169</strain>
    </source>
</reference>
<evidence type="ECO:0000313" key="7">
    <source>
        <dbReference type="Proteomes" id="UP000626148"/>
    </source>
</evidence>
<dbReference type="PANTHER" id="PTHR30537">
    <property type="entry name" value="HTH-TYPE TRANSCRIPTIONAL REGULATOR"/>
    <property type="match status" value="1"/>
</dbReference>
<organism evidence="6 7">
    <name type="scientific">Saccharospirillum salsuginis</name>
    <dbReference type="NCBI Taxonomy" id="418750"/>
    <lineage>
        <taxon>Bacteria</taxon>
        <taxon>Pseudomonadati</taxon>
        <taxon>Pseudomonadota</taxon>
        <taxon>Gammaproteobacteria</taxon>
        <taxon>Oceanospirillales</taxon>
        <taxon>Saccharospirillaceae</taxon>
        <taxon>Saccharospirillum</taxon>
    </lineage>
</organism>
<dbReference type="GO" id="GO:0003700">
    <property type="term" value="F:DNA-binding transcription factor activity"/>
    <property type="evidence" value="ECO:0007669"/>
    <property type="project" value="InterPro"/>
</dbReference>
<dbReference type="RefSeq" id="WP_189609963.1">
    <property type="nucleotide sequence ID" value="NZ_BMXR01000007.1"/>
</dbReference>
<comment type="caution">
    <text evidence="6">The sequence shown here is derived from an EMBL/GenBank/DDBJ whole genome shotgun (WGS) entry which is preliminary data.</text>
</comment>
<dbReference type="FunFam" id="1.10.10.10:FF:000001">
    <property type="entry name" value="LysR family transcriptional regulator"/>
    <property type="match status" value="1"/>
</dbReference>
<dbReference type="InterPro" id="IPR000847">
    <property type="entry name" value="LysR_HTH_N"/>
</dbReference>
<evidence type="ECO:0000256" key="3">
    <source>
        <dbReference type="ARBA" id="ARBA00023125"/>
    </source>
</evidence>
<dbReference type="GO" id="GO:0006351">
    <property type="term" value="P:DNA-templated transcription"/>
    <property type="evidence" value="ECO:0007669"/>
    <property type="project" value="TreeGrafter"/>
</dbReference>
<evidence type="ECO:0000256" key="1">
    <source>
        <dbReference type="ARBA" id="ARBA00009437"/>
    </source>
</evidence>
<reference evidence="6" key="1">
    <citation type="journal article" date="2014" name="Int. J. Syst. Evol. Microbiol.">
        <title>Complete genome sequence of Corynebacterium casei LMG S-19264T (=DSM 44701T), isolated from a smear-ripened cheese.</title>
        <authorList>
            <consortium name="US DOE Joint Genome Institute (JGI-PGF)"/>
            <person name="Walter F."/>
            <person name="Albersmeier A."/>
            <person name="Kalinowski J."/>
            <person name="Ruckert C."/>
        </authorList>
    </citation>
    <scope>NUCLEOTIDE SEQUENCE</scope>
    <source>
        <strain evidence="6">KCTC 22169</strain>
    </source>
</reference>
<proteinExistence type="inferred from homology"/>
<dbReference type="Gene3D" id="1.10.10.10">
    <property type="entry name" value="Winged helix-like DNA-binding domain superfamily/Winged helix DNA-binding domain"/>
    <property type="match status" value="1"/>
</dbReference>
<protein>
    <submittedName>
        <fullName evidence="6">LysR family transcriptional regulator</fullName>
    </submittedName>
</protein>
<dbReference type="SUPFAM" id="SSF53850">
    <property type="entry name" value="Periplasmic binding protein-like II"/>
    <property type="match status" value="1"/>
</dbReference>
<dbReference type="GO" id="GO:0043565">
    <property type="term" value="F:sequence-specific DNA binding"/>
    <property type="evidence" value="ECO:0007669"/>
    <property type="project" value="TreeGrafter"/>
</dbReference>
<keyword evidence="2" id="KW-0805">Transcription regulation</keyword>